<comment type="catalytic activity">
    <reaction evidence="19">
        <text>cholesterol + NADH + O2 + H(+) = 7-dehydrocholesterol + NAD(+) + 2 H2O</text>
        <dbReference type="Rhea" id="RHEA:51644"/>
        <dbReference type="ChEBI" id="CHEBI:15377"/>
        <dbReference type="ChEBI" id="CHEBI:15378"/>
        <dbReference type="ChEBI" id="CHEBI:15379"/>
        <dbReference type="ChEBI" id="CHEBI:16113"/>
        <dbReference type="ChEBI" id="CHEBI:17759"/>
        <dbReference type="ChEBI" id="CHEBI:57540"/>
        <dbReference type="ChEBI" id="CHEBI:57945"/>
        <dbReference type="EC" id="1.14.19.21"/>
    </reaction>
    <physiologicalReaction direction="left-to-right" evidence="19">
        <dbReference type="Rhea" id="RHEA:51645"/>
    </physiologicalReaction>
</comment>
<dbReference type="PROSITE" id="PS51296">
    <property type="entry name" value="RIESKE"/>
    <property type="match status" value="1"/>
</dbReference>
<dbReference type="InterPro" id="IPR045605">
    <property type="entry name" value="KshA-like_C"/>
</dbReference>
<dbReference type="PANTHER" id="PTHR21266:SF32">
    <property type="entry name" value="CHOLESTEROL 7-DESATURASE NVD"/>
    <property type="match status" value="1"/>
</dbReference>
<sequence length="339" mass="37969">MRAPLSMKPTGWFQVAWSSDLAEGSVMPLRYFSEDLVAYRDLRGEVHVLDAYCQHLGANLAFGGCVTEQGIQCPFHGWVWGHDGKNVSIPYLDRPNRGRRIRSWPVCERNESIHIWHDVDGRGPYFDVFDAIDVGGDALRGYEFYPVTPQHLTGLEVHPQMVAENAVDPQHFRFVHGTKLAPVVLAEETTDTSWHAVVGFGRRWAQHEGPVTDTMNTLRLWFSGLGTSVNIEKTADGIRIITINTTPVDEDTTEIFAGYWVDHGPDDDEARRDRRLKEAMAALPDDINIWNRQRYLVKPGLAGAGDKGFTALREWASNFYPDRATGSAPTVASAAAQQH</sequence>
<dbReference type="GO" id="GO:0016020">
    <property type="term" value="C:membrane"/>
    <property type="evidence" value="ECO:0007669"/>
    <property type="project" value="UniProtKB-SubCell"/>
</dbReference>
<dbReference type="GO" id="GO:0170056">
    <property type="term" value="F:cholesterol 7-desaturase [NAD(P)H] activity"/>
    <property type="evidence" value="ECO:0007669"/>
    <property type="project" value="UniProtKB-EC"/>
</dbReference>
<dbReference type="Gene3D" id="2.102.10.10">
    <property type="entry name" value="Rieske [2Fe-2S] iron-sulphur domain"/>
    <property type="match status" value="1"/>
</dbReference>
<feature type="domain" description="Rieske" evidence="21">
    <location>
        <begin position="13"/>
        <end position="115"/>
    </location>
</feature>
<dbReference type="EC" id="1.14.19.21" evidence="16"/>
<dbReference type="SUPFAM" id="SSF50022">
    <property type="entry name" value="ISP domain"/>
    <property type="match status" value="1"/>
</dbReference>
<dbReference type="STRING" id="590652.BST39_12300"/>
<keyword evidence="10" id="KW-0408">Iron</keyword>
<dbReference type="InterPro" id="IPR036922">
    <property type="entry name" value="Rieske_2Fe-2S_sf"/>
</dbReference>
<evidence type="ECO:0000256" key="1">
    <source>
        <dbReference type="ARBA" id="ARBA00001962"/>
    </source>
</evidence>
<protein>
    <recommendedName>
        <fullName evidence="16">cholesterol 7-desaturase</fullName>
        <ecNumber evidence="16">1.14.19.21</ecNumber>
    </recommendedName>
    <alternativeName>
        <fullName evidence="17">Rieske-type oxygenase</fullName>
    </alternativeName>
</protein>
<evidence type="ECO:0000256" key="12">
    <source>
        <dbReference type="ARBA" id="ARBA00023136"/>
    </source>
</evidence>
<proteinExistence type="inferred from homology"/>
<evidence type="ECO:0000256" key="20">
    <source>
        <dbReference type="ARBA" id="ARBA00049548"/>
    </source>
</evidence>
<evidence type="ECO:0000256" key="18">
    <source>
        <dbReference type="ARBA" id="ARBA00046982"/>
    </source>
</evidence>
<dbReference type="Proteomes" id="UP000192513">
    <property type="component" value="Unassembled WGS sequence"/>
</dbReference>
<dbReference type="PANTHER" id="PTHR21266">
    <property type="entry name" value="IRON-SULFUR DOMAIN CONTAINING PROTEIN"/>
    <property type="match status" value="1"/>
</dbReference>
<evidence type="ECO:0000259" key="21">
    <source>
        <dbReference type="PROSITE" id="PS51296"/>
    </source>
</evidence>
<keyword evidence="23" id="KW-1185">Reference proteome</keyword>
<evidence type="ECO:0000313" key="22">
    <source>
        <dbReference type="EMBL" id="ORB40995.1"/>
    </source>
</evidence>
<evidence type="ECO:0000256" key="17">
    <source>
        <dbReference type="ARBA" id="ARBA00030944"/>
    </source>
</evidence>
<evidence type="ECO:0000256" key="10">
    <source>
        <dbReference type="ARBA" id="ARBA00023004"/>
    </source>
</evidence>
<evidence type="ECO:0000256" key="3">
    <source>
        <dbReference type="ARBA" id="ARBA00004972"/>
    </source>
</evidence>
<dbReference type="Pfam" id="PF00355">
    <property type="entry name" value="Rieske"/>
    <property type="match status" value="1"/>
</dbReference>
<dbReference type="GO" id="GO:0008203">
    <property type="term" value="P:cholesterol metabolic process"/>
    <property type="evidence" value="ECO:0007669"/>
    <property type="project" value="InterPro"/>
</dbReference>
<comment type="subcellular location">
    <subcellularLocation>
        <location evidence="2">Membrane</location>
    </subcellularLocation>
</comment>
<comment type="catalytic activity">
    <reaction evidence="20">
        <text>cholesterol + NADPH + O2 + H(+) = 7-dehydrocholesterol + NADP(+) + 2 H2O</text>
        <dbReference type="Rhea" id="RHEA:45024"/>
        <dbReference type="ChEBI" id="CHEBI:15377"/>
        <dbReference type="ChEBI" id="CHEBI:15378"/>
        <dbReference type="ChEBI" id="CHEBI:15379"/>
        <dbReference type="ChEBI" id="CHEBI:16113"/>
        <dbReference type="ChEBI" id="CHEBI:17759"/>
        <dbReference type="ChEBI" id="CHEBI:57783"/>
        <dbReference type="ChEBI" id="CHEBI:58349"/>
        <dbReference type="EC" id="1.14.19.21"/>
    </reaction>
    <physiologicalReaction direction="left-to-right" evidence="20">
        <dbReference type="Rhea" id="RHEA:45025"/>
    </physiologicalReaction>
</comment>
<dbReference type="GO" id="GO:0016042">
    <property type="term" value="P:lipid catabolic process"/>
    <property type="evidence" value="ECO:0007669"/>
    <property type="project" value="UniProtKB-KW"/>
</dbReference>
<dbReference type="InterPro" id="IPR050584">
    <property type="entry name" value="Cholesterol_7-desaturase"/>
</dbReference>
<keyword evidence="11" id="KW-0411">Iron-sulfur</keyword>
<comment type="pathway">
    <text evidence="14">Steroid hormone biosynthesis; dafachronic acid biosynthesis.</text>
</comment>
<dbReference type="Pfam" id="PF19298">
    <property type="entry name" value="KshA_C"/>
    <property type="match status" value="1"/>
</dbReference>
<evidence type="ECO:0000256" key="6">
    <source>
        <dbReference type="ARBA" id="ARBA00022723"/>
    </source>
</evidence>
<evidence type="ECO:0000256" key="7">
    <source>
        <dbReference type="ARBA" id="ARBA00022963"/>
    </source>
</evidence>
<keyword evidence="13" id="KW-0753">Steroid metabolism</keyword>
<evidence type="ECO:0000256" key="16">
    <source>
        <dbReference type="ARBA" id="ARBA00026095"/>
    </source>
</evidence>
<dbReference type="EMBL" id="MVIE01000013">
    <property type="protein sequence ID" value="ORB40995.1"/>
    <property type="molecule type" value="Genomic_DNA"/>
</dbReference>
<reference evidence="22 23" key="1">
    <citation type="submission" date="2017-02" db="EMBL/GenBank/DDBJ databases">
        <title>The new phylogeny of genus Mycobacterium.</title>
        <authorList>
            <person name="Tortoli E."/>
            <person name="Trovato A."/>
            <person name="Cirillo D.M."/>
        </authorList>
    </citation>
    <scope>NUCLEOTIDE SEQUENCE [LARGE SCALE GENOMIC DNA]</scope>
    <source>
        <strain evidence="22 23">DSM 45000</strain>
    </source>
</reference>
<evidence type="ECO:0000256" key="5">
    <source>
        <dbReference type="ARBA" id="ARBA00022714"/>
    </source>
</evidence>
<keyword evidence="7" id="KW-0442">Lipid degradation</keyword>
<dbReference type="GO" id="GO:0005737">
    <property type="term" value="C:cytoplasm"/>
    <property type="evidence" value="ECO:0007669"/>
    <property type="project" value="TreeGrafter"/>
</dbReference>
<dbReference type="OrthoDB" id="5243643at2"/>
<name>A0A1X0IBH6_9MYCO</name>
<dbReference type="Gene3D" id="3.90.380.10">
    <property type="entry name" value="Naphthalene 1,2-dioxygenase Alpha Subunit, Chain A, domain 1"/>
    <property type="match status" value="1"/>
</dbReference>
<dbReference type="GO" id="GO:0046872">
    <property type="term" value="F:metal ion binding"/>
    <property type="evidence" value="ECO:0007669"/>
    <property type="project" value="UniProtKB-KW"/>
</dbReference>
<evidence type="ECO:0000256" key="4">
    <source>
        <dbReference type="ARBA" id="ARBA00022692"/>
    </source>
</evidence>
<evidence type="ECO:0000256" key="15">
    <source>
        <dbReference type="ARBA" id="ARBA00025729"/>
    </source>
</evidence>
<keyword evidence="5" id="KW-0001">2Fe-2S</keyword>
<evidence type="ECO:0000256" key="9">
    <source>
        <dbReference type="ARBA" id="ARBA00023002"/>
    </source>
</evidence>
<comment type="pathway">
    <text evidence="3">Hormone biosynthesis.</text>
</comment>
<gene>
    <name evidence="22" type="ORF">BST39_12300</name>
</gene>
<evidence type="ECO:0000256" key="11">
    <source>
        <dbReference type="ARBA" id="ARBA00023014"/>
    </source>
</evidence>
<evidence type="ECO:0000313" key="23">
    <source>
        <dbReference type="Proteomes" id="UP000192513"/>
    </source>
</evidence>
<evidence type="ECO:0000256" key="2">
    <source>
        <dbReference type="ARBA" id="ARBA00004370"/>
    </source>
</evidence>
<accession>A0A1X0IBH6</accession>
<dbReference type="AlphaFoldDB" id="A0A1X0IBH6"/>
<keyword evidence="12" id="KW-0472">Membrane</keyword>
<dbReference type="SUPFAM" id="SSF55961">
    <property type="entry name" value="Bet v1-like"/>
    <property type="match status" value="1"/>
</dbReference>
<comment type="cofactor">
    <cofactor evidence="1">
        <name>Fe cation</name>
        <dbReference type="ChEBI" id="CHEBI:24875"/>
    </cofactor>
</comment>
<evidence type="ECO:0000256" key="19">
    <source>
        <dbReference type="ARBA" id="ARBA00047853"/>
    </source>
</evidence>
<dbReference type="GO" id="GO:0051537">
    <property type="term" value="F:2 iron, 2 sulfur cluster binding"/>
    <property type="evidence" value="ECO:0007669"/>
    <property type="project" value="UniProtKB-KW"/>
</dbReference>
<comment type="subunit">
    <text evidence="18">Homotrimer. The two-component system 3-ketosteroid-9-alpha-monooxygenase is composed of an oxygenase component KshA and a reductase component KshB.</text>
</comment>
<keyword evidence="9" id="KW-0560">Oxidoreductase</keyword>
<dbReference type="InterPro" id="IPR017941">
    <property type="entry name" value="Rieske_2Fe-2S"/>
</dbReference>
<evidence type="ECO:0000256" key="8">
    <source>
        <dbReference type="ARBA" id="ARBA00022989"/>
    </source>
</evidence>
<keyword evidence="4" id="KW-0812">Transmembrane</keyword>
<keyword evidence="6" id="KW-0479">Metal-binding</keyword>
<keyword evidence="8" id="KW-1133">Transmembrane helix</keyword>
<dbReference type="GO" id="GO:0004497">
    <property type="term" value="F:monooxygenase activity"/>
    <property type="evidence" value="ECO:0007669"/>
    <property type="project" value="UniProtKB-ARBA"/>
</dbReference>
<comment type="caution">
    <text evidence="22">The sequence shown here is derived from an EMBL/GenBank/DDBJ whole genome shotgun (WGS) entry which is preliminary data.</text>
</comment>
<comment type="similarity">
    <text evidence="15">Belongs to the cholesterol 7-desaturase family.</text>
</comment>
<evidence type="ECO:0000256" key="13">
    <source>
        <dbReference type="ARBA" id="ARBA00023221"/>
    </source>
</evidence>
<dbReference type="RefSeq" id="WP_083171989.1">
    <property type="nucleotide sequence ID" value="NZ_AP022619.1"/>
</dbReference>
<organism evidence="22 23">
    <name type="scientific">Mycobacterium paraseoulense</name>
    <dbReference type="NCBI Taxonomy" id="590652"/>
    <lineage>
        <taxon>Bacteria</taxon>
        <taxon>Bacillati</taxon>
        <taxon>Actinomycetota</taxon>
        <taxon>Actinomycetes</taxon>
        <taxon>Mycobacteriales</taxon>
        <taxon>Mycobacteriaceae</taxon>
        <taxon>Mycobacterium</taxon>
    </lineage>
</organism>
<keyword evidence="13" id="KW-0443">Lipid metabolism</keyword>
<evidence type="ECO:0000256" key="14">
    <source>
        <dbReference type="ARBA" id="ARBA00025712"/>
    </source>
</evidence>